<accession>A0ACB9KL72</accession>
<proteinExistence type="predicted"/>
<dbReference type="Proteomes" id="UP000828941">
    <property type="component" value="Chromosome 14"/>
</dbReference>
<name>A0ACB9KL72_BAUVA</name>
<evidence type="ECO:0000313" key="2">
    <source>
        <dbReference type="Proteomes" id="UP000828941"/>
    </source>
</evidence>
<keyword evidence="2" id="KW-1185">Reference proteome</keyword>
<dbReference type="EMBL" id="CM039439">
    <property type="protein sequence ID" value="KAI4297998.1"/>
    <property type="molecule type" value="Genomic_DNA"/>
</dbReference>
<protein>
    <submittedName>
        <fullName evidence="1">Uncharacterized protein</fullName>
    </submittedName>
</protein>
<evidence type="ECO:0000313" key="1">
    <source>
        <dbReference type="EMBL" id="KAI4297998.1"/>
    </source>
</evidence>
<comment type="caution">
    <text evidence="1">The sequence shown here is derived from an EMBL/GenBank/DDBJ whole genome shotgun (WGS) entry which is preliminary data.</text>
</comment>
<organism evidence="1 2">
    <name type="scientific">Bauhinia variegata</name>
    <name type="common">Purple orchid tree</name>
    <name type="synonym">Phanera variegata</name>
    <dbReference type="NCBI Taxonomy" id="167791"/>
    <lineage>
        <taxon>Eukaryota</taxon>
        <taxon>Viridiplantae</taxon>
        <taxon>Streptophyta</taxon>
        <taxon>Embryophyta</taxon>
        <taxon>Tracheophyta</taxon>
        <taxon>Spermatophyta</taxon>
        <taxon>Magnoliopsida</taxon>
        <taxon>eudicotyledons</taxon>
        <taxon>Gunneridae</taxon>
        <taxon>Pentapetalae</taxon>
        <taxon>rosids</taxon>
        <taxon>fabids</taxon>
        <taxon>Fabales</taxon>
        <taxon>Fabaceae</taxon>
        <taxon>Cercidoideae</taxon>
        <taxon>Cercideae</taxon>
        <taxon>Bauhiniinae</taxon>
        <taxon>Bauhinia</taxon>
    </lineage>
</organism>
<gene>
    <name evidence="1" type="ORF">L6164_037852</name>
</gene>
<reference evidence="1 2" key="1">
    <citation type="journal article" date="2022" name="DNA Res.">
        <title>Chromosomal-level genome assembly of the orchid tree Bauhinia variegata (Leguminosae; Cercidoideae) supports the allotetraploid origin hypothesis of Bauhinia.</title>
        <authorList>
            <person name="Zhong Y."/>
            <person name="Chen Y."/>
            <person name="Zheng D."/>
            <person name="Pang J."/>
            <person name="Liu Y."/>
            <person name="Luo S."/>
            <person name="Meng S."/>
            <person name="Qian L."/>
            <person name="Wei D."/>
            <person name="Dai S."/>
            <person name="Zhou R."/>
        </authorList>
    </citation>
    <scope>NUCLEOTIDE SEQUENCE [LARGE SCALE GENOMIC DNA]</scope>
    <source>
        <strain evidence="1">BV-YZ2020</strain>
    </source>
</reference>
<sequence length="108" mass="11690">MPVPKTDALPLGYTPYGLVLDGRTNEERGKGEAGLEERAVQERGDIATQVLSKETPCRSSTSFLQKERHKKKGLVAGTDGDEGYRADAAGYREPQGCKVPGKRPSLCL</sequence>